<evidence type="ECO:0000313" key="1">
    <source>
        <dbReference type="EMBL" id="KAF2422609.1"/>
    </source>
</evidence>
<keyword evidence="2" id="KW-1185">Reference proteome</keyword>
<dbReference type="EMBL" id="MU007089">
    <property type="protein sequence ID" value="KAF2422609.1"/>
    <property type="molecule type" value="Genomic_DNA"/>
</dbReference>
<accession>A0A9P4TUF4</accession>
<organism evidence="1 2">
    <name type="scientific">Tothia fuscella</name>
    <dbReference type="NCBI Taxonomy" id="1048955"/>
    <lineage>
        <taxon>Eukaryota</taxon>
        <taxon>Fungi</taxon>
        <taxon>Dikarya</taxon>
        <taxon>Ascomycota</taxon>
        <taxon>Pezizomycotina</taxon>
        <taxon>Dothideomycetes</taxon>
        <taxon>Pleosporomycetidae</taxon>
        <taxon>Venturiales</taxon>
        <taxon>Cylindrosympodiaceae</taxon>
        <taxon>Tothia</taxon>
    </lineage>
</organism>
<dbReference type="OrthoDB" id="5337308at2759"/>
<dbReference type="AlphaFoldDB" id="A0A9P4TUF4"/>
<reference evidence="1" key="1">
    <citation type="journal article" date="2020" name="Stud. Mycol.">
        <title>101 Dothideomycetes genomes: a test case for predicting lifestyles and emergence of pathogens.</title>
        <authorList>
            <person name="Haridas S."/>
            <person name="Albert R."/>
            <person name="Binder M."/>
            <person name="Bloem J."/>
            <person name="Labutti K."/>
            <person name="Salamov A."/>
            <person name="Andreopoulos B."/>
            <person name="Baker S."/>
            <person name="Barry K."/>
            <person name="Bills G."/>
            <person name="Bluhm B."/>
            <person name="Cannon C."/>
            <person name="Castanera R."/>
            <person name="Culley D."/>
            <person name="Daum C."/>
            <person name="Ezra D."/>
            <person name="Gonzalez J."/>
            <person name="Henrissat B."/>
            <person name="Kuo A."/>
            <person name="Liang C."/>
            <person name="Lipzen A."/>
            <person name="Lutzoni F."/>
            <person name="Magnuson J."/>
            <person name="Mondo S."/>
            <person name="Nolan M."/>
            <person name="Ohm R."/>
            <person name="Pangilinan J."/>
            <person name="Park H.-J."/>
            <person name="Ramirez L."/>
            <person name="Alfaro M."/>
            <person name="Sun H."/>
            <person name="Tritt A."/>
            <person name="Yoshinaga Y."/>
            <person name="Zwiers L.-H."/>
            <person name="Turgeon B."/>
            <person name="Goodwin S."/>
            <person name="Spatafora J."/>
            <person name="Crous P."/>
            <person name="Grigoriev I."/>
        </authorList>
    </citation>
    <scope>NUCLEOTIDE SEQUENCE</scope>
    <source>
        <strain evidence="1">CBS 130266</strain>
    </source>
</reference>
<protein>
    <submittedName>
        <fullName evidence="1">Uncharacterized protein</fullName>
    </submittedName>
</protein>
<sequence>MQYYTAIAIEDVLNIKGLDPNGRSQVPCPKYILIPVIISDSPTKPIIERILSETGKSIEVLENEEYPGVQYDVRTDEKAKAIVASPHGQAVAWFLIQHKDQFGVHEMKTVKMYYELSHWNLWFELGPVEHGAKKRDVPSLHHMNQKRRVDLEGELRPMLAEVV</sequence>
<comment type="caution">
    <text evidence="1">The sequence shown here is derived from an EMBL/GenBank/DDBJ whole genome shotgun (WGS) entry which is preliminary data.</text>
</comment>
<evidence type="ECO:0000313" key="2">
    <source>
        <dbReference type="Proteomes" id="UP000800235"/>
    </source>
</evidence>
<gene>
    <name evidence="1" type="ORF">EJ08DRAFT_477336</name>
</gene>
<dbReference type="Proteomes" id="UP000800235">
    <property type="component" value="Unassembled WGS sequence"/>
</dbReference>
<proteinExistence type="predicted"/>
<name>A0A9P4TUF4_9PEZI</name>